<reference evidence="2" key="1">
    <citation type="journal article" date="2014" name="Front. Microbiol.">
        <title>High frequency of phylogenetically diverse reductive dehalogenase-homologous genes in deep subseafloor sedimentary metagenomes.</title>
        <authorList>
            <person name="Kawai M."/>
            <person name="Futagami T."/>
            <person name="Toyoda A."/>
            <person name="Takaki Y."/>
            <person name="Nishi S."/>
            <person name="Hori S."/>
            <person name="Arai W."/>
            <person name="Tsubouchi T."/>
            <person name="Morono Y."/>
            <person name="Uchiyama I."/>
            <person name="Ito T."/>
            <person name="Fujiyama A."/>
            <person name="Inagaki F."/>
            <person name="Takami H."/>
        </authorList>
    </citation>
    <scope>NUCLEOTIDE SEQUENCE</scope>
    <source>
        <strain evidence="2">Expedition CK06-06</strain>
    </source>
</reference>
<proteinExistence type="predicted"/>
<dbReference type="EMBL" id="BARW01015709">
    <property type="protein sequence ID" value="GAI97974.1"/>
    <property type="molecule type" value="Genomic_DNA"/>
</dbReference>
<gene>
    <name evidence="2" type="ORF">S12H4_27507</name>
</gene>
<comment type="caution">
    <text evidence="2">The sequence shown here is derived from an EMBL/GenBank/DDBJ whole genome shotgun (WGS) entry which is preliminary data.</text>
</comment>
<feature type="transmembrane region" description="Helical" evidence="1">
    <location>
        <begin position="40"/>
        <end position="62"/>
    </location>
</feature>
<name>X1V037_9ZZZZ</name>
<keyword evidence="1" id="KW-0472">Membrane</keyword>
<accession>X1V037</accession>
<dbReference type="AlphaFoldDB" id="X1V037"/>
<sequence>MKRRRLPIIAITGALPLPVTGIAIFALLPLLRVLPAKTTFSLFGSNAVFFILGAFILASAMMKTKLST</sequence>
<evidence type="ECO:0000256" key="1">
    <source>
        <dbReference type="SAM" id="Phobius"/>
    </source>
</evidence>
<organism evidence="2">
    <name type="scientific">marine sediment metagenome</name>
    <dbReference type="NCBI Taxonomy" id="412755"/>
    <lineage>
        <taxon>unclassified sequences</taxon>
        <taxon>metagenomes</taxon>
        <taxon>ecological metagenomes</taxon>
    </lineage>
</organism>
<feature type="non-terminal residue" evidence="2">
    <location>
        <position position="68"/>
    </location>
</feature>
<feature type="transmembrane region" description="Helical" evidence="1">
    <location>
        <begin position="7"/>
        <end position="28"/>
    </location>
</feature>
<keyword evidence="1" id="KW-0812">Transmembrane</keyword>
<protein>
    <submittedName>
        <fullName evidence="2">Uncharacterized protein</fullName>
    </submittedName>
</protein>
<evidence type="ECO:0000313" key="2">
    <source>
        <dbReference type="EMBL" id="GAI97974.1"/>
    </source>
</evidence>
<keyword evidence="1" id="KW-1133">Transmembrane helix</keyword>